<dbReference type="InterPro" id="IPR042100">
    <property type="entry name" value="Bug_dom1"/>
</dbReference>
<comment type="similarity">
    <text evidence="1">Belongs to the UPF0065 (bug) family.</text>
</comment>
<dbReference type="InterPro" id="IPR005064">
    <property type="entry name" value="BUG"/>
</dbReference>
<dbReference type="Gene3D" id="3.40.190.150">
    <property type="entry name" value="Bordetella uptake gene, domain 1"/>
    <property type="match status" value="1"/>
</dbReference>
<evidence type="ECO:0000313" key="4">
    <source>
        <dbReference type="Proteomes" id="UP000298588"/>
    </source>
</evidence>
<protein>
    <submittedName>
        <fullName evidence="3">Tripartite tricarboxylate transporter substrate binding protein</fullName>
    </submittedName>
</protein>
<evidence type="ECO:0000256" key="2">
    <source>
        <dbReference type="SAM" id="SignalP"/>
    </source>
</evidence>
<dbReference type="Pfam" id="PF03401">
    <property type="entry name" value="TctC"/>
    <property type="match status" value="1"/>
</dbReference>
<keyword evidence="2" id="KW-0732">Signal</keyword>
<dbReference type="EMBL" id="CP039865">
    <property type="protein sequence ID" value="QCK84583.1"/>
    <property type="molecule type" value="Genomic_DNA"/>
</dbReference>
<dbReference type="Proteomes" id="UP000298588">
    <property type="component" value="Chromosome"/>
</dbReference>
<feature type="signal peptide" evidence="2">
    <location>
        <begin position="1"/>
        <end position="28"/>
    </location>
</feature>
<gene>
    <name evidence="3" type="ORF">E8L99_01665</name>
</gene>
<dbReference type="SUPFAM" id="SSF53850">
    <property type="entry name" value="Periplasmic binding protein-like II"/>
    <property type="match status" value="1"/>
</dbReference>
<dbReference type="PIRSF" id="PIRSF017082">
    <property type="entry name" value="YflP"/>
    <property type="match status" value="1"/>
</dbReference>
<dbReference type="KEGG" id="paqt:E8L99_01665"/>
<organism evidence="3 4">
    <name type="scientific">Phreatobacter aquaticus</name>
    <dbReference type="NCBI Taxonomy" id="2570229"/>
    <lineage>
        <taxon>Bacteria</taxon>
        <taxon>Pseudomonadati</taxon>
        <taxon>Pseudomonadota</taxon>
        <taxon>Alphaproteobacteria</taxon>
        <taxon>Hyphomicrobiales</taxon>
        <taxon>Phreatobacteraceae</taxon>
        <taxon>Phreatobacter</taxon>
    </lineage>
</organism>
<dbReference type="PANTHER" id="PTHR42928:SF5">
    <property type="entry name" value="BLR1237 PROTEIN"/>
    <property type="match status" value="1"/>
</dbReference>
<dbReference type="CDD" id="cd13578">
    <property type="entry name" value="PBP2_Bug27"/>
    <property type="match status" value="1"/>
</dbReference>
<keyword evidence="4" id="KW-1185">Reference proteome</keyword>
<evidence type="ECO:0000313" key="3">
    <source>
        <dbReference type="EMBL" id="QCK84583.1"/>
    </source>
</evidence>
<dbReference type="AlphaFoldDB" id="A0A4D7QG35"/>
<dbReference type="RefSeq" id="WP_137097918.1">
    <property type="nucleotide sequence ID" value="NZ_CP039865.1"/>
</dbReference>
<dbReference type="Gene3D" id="3.40.190.10">
    <property type="entry name" value="Periplasmic binding protein-like II"/>
    <property type="match status" value="1"/>
</dbReference>
<name>A0A4D7QG35_9HYPH</name>
<accession>A0A4D7QG35</accession>
<sequence length="327" mass="33936">MTIARTRKVALALALAAGMALTVAPVAAQTFPQRPVQVIVPFAAGGAVDVVARSLADVLFRTWGQQPVIDNRPGAGGIVASQALVRAAADGHTIMVVANGHPLNQFFYPSLPYDTYRDFTPITQIASSPLVISVAKNQTAATLAALVETGQGKPGGVNYGVSGFGTSAHLAGVLIGAVMKRDMTPIPHRSGTQALQSVITGDLPMSINPLLEALPQVRAGNVRAIAVTTATRSPLLPDVATAVEQGLPGFDTGVWWGIVAPAGLPAPILEKLSRDIAAAIASPDLRQRLDMLGATAVASSPQDFQAFIRAEADKWGPVIRAANVKLE</sequence>
<proteinExistence type="inferred from homology"/>
<dbReference type="OrthoDB" id="8443386at2"/>
<reference evidence="3 4" key="1">
    <citation type="submission" date="2019-04" db="EMBL/GenBank/DDBJ databases">
        <title>Phreatobacter aquaticus sp. nov.</title>
        <authorList>
            <person name="Choi A."/>
            <person name="Baek K."/>
        </authorList>
    </citation>
    <scope>NUCLEOTIDE SEQUENCE [LARGE SCALE GENOMIC DNA]</scope>
    <source>
        <strain evidence="3 4">NMCR1094</strain>
    </source>
</reference>
<feature type="chain" id="PRO_5020766103" evidence="2">
    <location>
        <begin position="29"/>
        <end position="327"/>
    </location>
</feature>
<evidence type="ECO:0000256" key="1">
    <source>
        <dbReference type="ARBA" id="ARBA00006987"/>
    </source>
</evidence>
<dbReference type="PANTHER" id="PTHR42928">
    <property type="entry name" value="TRICARBOXYLATE-BINDING PROTEIN"/>
    <property type="match status" value="1"/>
</dbReference>